<dbReference type="PANTHER" id="PTHR33657:SF8">
    <property type="entry name" value="DOMAIN PROTEIN, PUTATIVE (AFU_ORTHOLOGUE AFUA_5G00600)-RELATED"/>
    <property type="match status" value="1"/>
</dbReference>
<dbReference type="InterPro" id="IPR008701">
    <property type="entry name" value="NPP1"/>
</dbReference>
<evidence type="ECO:0000256" key="4">
    <source>
        <dbReference type="ARBA" id="ARBA00023026"/>
    </source>
</evidence>
<name>A0AAD9GIY6_9STRA</name>
<evidence type="ECO:0000313" key="6">
    <source>
        <dbReference type="Proteomes" id="UP001259832"/>
    </source>
</evidence>
<sequence length="785" mass="87159">MQFNSTWTTLSPMASSPRVTSCRFLRLGCRNDQHELFSASYARSNKKRNAKLLRCFPHCCPGHIERSYCGSSLHMLVTFESDEDAATANEEEDVVVCARFEAAADVALPGVGYIVTPLPLGSITALPSCALRPGGSAVESDWVLGEKVTEIYQQQIPKWIYQGTPGIEACARCRHWLAALSPFAQTHHHESSMRSTTASELIANLASKFSLAQFIPDTVQLDIVANDPVREQRVLQLSADLLLDTFSSSRIRRTFSQAIVGQGFVTQGTMPSSGSCEQFCQLVADFIEELTGLLQAQISDNGERTEDSVTVLSLVDEILSLIYGETKYQSLRETTSSLLLRRDESLEITVQALYRSFQQQRVENRPLSISVLPHSGVDTFESSRSFSRPSLLSVITLLRMFASVDISIECSRVTVVAAMASVPSGTELILDGQPHTIDTLPNGLSSVAGATLLVFAVLAASASATVDHDKIEPFPQPEPVTVSEKAAIKFKPQLYTAKEVCVPFPAVNAAGEVTGGLKGTNGNDACKYAPKGAQVYGRAGWYKDVWAIMYSWYFPKGFNWLGFPSRRHDWKNVVVWIDNPDLEIPKIVGVAMSKSDTKYWKELKIWPSYFVGYRTEGQSSRRVEYYGSNMSLRFEYYASDNGIDLSRWDGEYQDLIMWEQLTDAARVALNNSDSFGNAEYQGFISDDGSSIELLLVSLPSSFSSRILSSWDARRMHLLLELDETRGRGDKGFIAVVEVSSAFINWNESGHPSTDEMFDSTSTWRWSPMMEVHATYKTHSLQADYI</sequence>
<comment type="caution">
    <text evidence="5">The sequence shown here is derived from an EMBL/GenBank/DDBJ whole genome shotgun (WGS) entry which is preliminary data.</text>
</comment>
<gene>
    <name evidence="5" type="ORF">P3T76_009001</name>
</gene>
<dbReference type="EMBL" id="JASMQC010000017">
    <property type="protein sequence ID" value="KAK1938926.1"/>
    <property type="molecule type" value="Genomic_DNA"/>
</dbReference>
<comment type="subcellular location">
    <subcellularLocation>
        <location evidence="1">Secreted</location>
    </subcellularLocation>
</comment>
<evidence type="ECO:0000256" key="1">
    <source>
        <dbReference type="ARBA" id="ARBA00004613"/>
    </source>
</evidence>
<dbReference type="GO" id="GO:0005576">
    <property type="term" value="C:extracellular region"/>
    <property type="evidence" value="ECO:0007669"/>
    <property type="project" value="UniProtKB-SubCell"/>
</dbReference>
<keyword evidence="6" id="KW-1185">Reference proteome</keyword>
<evidence type="ECO:0000256" key="3">
    <source>
        <dbReference type="ARBA" id="ARBA00022525"/>
    </source>
</evidence>
<dbReference type="PANTHER" id="PTHR33657">
    <property type="entry name" value="DOMAIN PROTEIN, PUTATIVE (AFU_ORTHOLOGUE AFUA_5G00600)-RELATED"/>
    <property type="match status" value="1"/>
</dbReference>
<dbReference type="AlphaFoldDB" id="A0AAD9GIY6"/>
<evidence type="ECO:0000256" key="2">
    <source>
        <dbReference type="ARBA" id="ARBA00009520"/>
    </source>
</evidence>
<proteinExistence type="inferred from homology"/>
<reference evidence="5" key="1">
    <citation type="submission" date="2023-08" db="EMBL/GenBank/DDBJ databases">
        <title>Reference Genome Resource for the Citrus Pathogen Phytophthora citrophthora.</title>
        <authorList>
            <person name="Moller H."/>
            <person name="Coetzee B."/>
            <person name="Rose L.J."/>
            <person name="Van Niekerk J.M."/>
        </authorList>
    </citation>
    <scope>NUCLEOTIDE SEQUENCE</scope>
    <source>
        <strain evidence="5">STE-U-9442</strain>
    </source>
</reference>
<evidence type="ECO:0000313" key="5">
    <source>
        <dbReference type="EMBL" id="KAK1938926.1"/>
    </source>
</evidence>
<organism evidence="5 6">
    <name type="scientific">Phytophthora citrophthora</name>
    <dbReference type="NCBI Taxonomy" id="4793"/>
    <lineage>
        <taxon>Eukaryota</taxon>
        <taxon>Sar</taxon>
        <taxon>Stramenopiles</taxon>
        <taxon>Oomycota</taxon>
        <taxon>Peronosporomycetes</taxon>
        <taxon>Peronosporales</taxon>
        <taxon>Peronosporaceae</taxon>
        <taxon>Phytophthora</taxon>
    </lineage>
</organism>
<keyword evidence="3" id="KW-0964">Secreted</keyword>
<accession>A0AAD9GIY6</accession>
<protein>
    <submittedName>
        <fullName evidence="5">Uncharacterized protein</fullName>
    </submittedName>
</protein>
<comment type="similarity">
    <text evidence="2">Belongs to the Necrosis inducing protein (NPP1) family.</text>
</comment>
<keyword evidence="4" id="KW-0843">Virulence</keyword>
<dbReference type="Pfam" id="PF05630">
    <property type="entry name" value="NPP1"/>
    <property type="match status" value="1"/>
</dbReference>
<dbReference type="Proteomes" id="UP001259832">
    <property type="component" value="Unassembled WGS sequence"/>
</dbReference>